<dbReference type="PANTHER" id="PTHR45436:SF5">
    <property type="entry name" value="SENSOR HISTIDINE KINASE TRCS"/>
    <property type="match status" value="1"/>
</dbReference>
<evidence type="ECO:0000256" key="12">
    <source>
        <dbReference type="SAM" id="Phobius"/>
    </source>
</evidence>
<dbReference type="PROSITE" id="PS50885">
    <property type="entry name" value="HAMP"/>
    <property type="match status" value="1"/>
</dbReference>
<evidence type="ECO:0000256" key="3">
    <source>
        <dbReference type="ARBA" id="ARBA00012438"/>
    </source>
</evidence>
<accession>A0A5J5KZX8</accession>
<dbReference type="PROSITE" id="PS50109">
    <property type="entry name" value="HIS_KIN"/>
    <property type="match status" value="1"/>
</dbReference>
<reference evidence="15 16" key="1">
    <citation type="submission" date="2019-05" db="EMBL/GenBank/DDBJ databases">
        <title>Kocuria coralli sp. nov., a novel actinobacterium isolated from coral reef seawater.</title>
        <authorList>
            <person name="Li J."/>
        </authorList>
    </citation>
    <scope>NUCLEOTIDE SEQUENCE [LARGE SCALE GENOMIC DNA]</scope>
    <source>
        <strain evidence="15 16">SCSIO 13007</strain>
    </source>
</reference>
<dbReference type="Gene3D" id="1.10.287.130">
    <property type="match status" value="1"/>
</dbReference>
<dbReference type="InterPro" id="IPR005467">
    <property type="entry name" value="His_kinase_dom"/>
</dbReference>
<dbReference type="SUPFAM" id="SSF158472">
    <property type="entry name" value="HAMP domain-like"/>
    <property type="match status" value="1"/>
</dbReference>
<keyword evidence="4" id="KW-0597">Phosphoprotein</keyword>
<dbReference type="Pfam" id="PF00512">
    <property type="entry name" value="HisKA"/>
    <property type="match status" value="1"/>
</dbReference>
<dbReference type="EC" id="2.7.13.3" evidence="3"/>
<keyword evidence="16" id="KW-1185">Reference proteome</keyword>
<dbReference type="InterPro" id="IPR003660">
    <property type="entry name" value="HAMP_dom"/>
</dbReference>
<dbReference type="InterPro" id="IPR036097">
    <property type="entry name" value="HisK_dim/P_sf"/>
</dbReference>
<dbReference type="Pfam" id="PF02518">
    <property type="entry name" value="HATPase_c"/>
    <property type="match status" value="1"/>
</dbReference>
<evidence type="ECO:0000259" key="13">
    <source>
        <dbReference type="PROSITE" id="PS50109"/>
    </source>
</evidence>
<dbReference type="SMART" id="SM00388">
    <property type="entry name" value="HisKA"/>
    <property type="match status" value="1"/>
</dbReference>
<evidence type="ECO:0000313" key="16">
    <source>
        <dbReference type="Proteomes" id="UP000325957"/>
    </source>
</evidence>
<dbReference type="Proteomes" id="UP000325957">
    <property type="component" value="Unassembled WGS sequence"/>
</dbReference>
<dbReference type="SUPFAM" id="SSF47384">
    <property type="entry name" value="Homodimeric domain of signal transducing histidine kinase"/>
    <property type="match status" value="1"/>
</dbReference>
<keyword evidence="6 12" id="KW-0812">Transmembrane</keyword>
<dbReference type="SUPFAM" id="SSF55874">
    <property type="entry name" value="ATPase domain of HSP90 chaperone/DNA topoisomerase II/histidine kinase"/>
    <property type="match status" value="1"/>
</dbReference>
<keyword evidence="7" id="KW-0418">Kinase</keyword>
<evidence type="ECO:0000313" key="15">
    <source>
        <dbReference type="EMBL" id="KAA9395249.1"/>
    </source>
</evidence>
<evidence type="ECO:0000256" key="4">
    <source>
        <dbReference type="ARBA" id="ARBA00022553"/>
    </source>
</evidence>
<comment type="catalytic activity">
    <reaction evidence="1">
        <text>ATP + protein L-histidine = ADP + protein N-phospho-L-histidine.</text>
        <dbReference type="EC" id="2.7.13.3"/>
    </reaction>
</comment>
<dbReference type="InterPro" id="IPR004358">
    <property type="entry name" value="Sig_transdc_His_kin-like_C"/>
</dbReference>
<comment type="subcellular location">
    <subcellularLocation>
        <location evidence="2">Cell membrane</location>
    </subcellularLocation>
</comment>
<dbReference type="Gene3D" id="6.10.340.10">
    <property type="match status" value="1"/>
</dbReference>
<organism evidence="15 16">
    <name type="scientific">Kocuria coralli</name>
    <dbReference type="NCBI Taxonomy" id="1461025"/>
    <lineage>
        <taxon>Bacteria</taxon>
        <taxon>Bacillati</taxon>
        <taxon>Actinomycetota</taxon>
        <taxon>Actinomycetes</taxon>
        <taxon>Micrococcales</taxon>
        <taxon>Micrococcaceae</taxon>
        <taxon>Kocuria</taxon>
    </lineage>
</organism>
<evidence type="ECO:0000256" key="5">
    <source>
        <dbReference type="ARBA" id="ARBA00022679"/>
    </source>
</evidence>
<dbReference type="CDD" id="cd06225">
    <property type="entry name" value="HAMP"/>
    <property type="match status" value="1"/>
</dbReference>
<dbReference type="GO" id="GO:0000155">
    <property type="term" value="F:phosphorelay sensor kinase activity"/>
    <property type="evidence" value="ECO:0007669"/>
    <property type="project" value="InterPro"/>
</dbReference>
<evidence type="ECO:0000256" key="10">
    <source>
        <dbReference type="ARBA" id="ARBA00023136"/>
    </source>
</evidence>
<dbReference type="PRINTS" id="PR00344">
    <property type="entry name" value="BCTRLSENSOR"/>
</dbReference>
<evidence type="ECO:0000259" key="14">
    <source>
        <dbReference type="PROSITE" id="PS50885"/>
    </source>
</evidence>
<dbReference type="InterPro" id="IPR003661">
    <property type="entry name" value="HisK_dim/P_dom"/>
</dbReference>
<proteinExistence type="predicted"/>
<feature type="transmembrane region" description="Helical" evidence="12">
    <location>
        <begin position="28"/>
        <end position="50"/>
    </location>
</feature>
<evidence type="ECO:0000256" key="11">
    <source>
        <dbReference type="SAM" id="MobiDB-lite"/>
    </source>
</evidence>
<dbReference type="SMART" id="SM00304">
    <property type="entry name" value="HAMP"/>
    <property type="match status" value="1"/>
</dbReference>
<dbReference type="EMBL" id="SZWF01000002">
    <property type="protein sequence ID" value="KAA9395249.1"/>
    <property type="molecule type" value="Genomic_DNA"/>
</dbReference>
<dbReference type="FunFam" id="1.10.287.130:FF:000001">
    <property type="entry name" value="Two-component sensor histidine kinase"/>
    <property type="match status" value="1"/>
</dbReference>
<dbReference type="InterPro" id="IPR036890">
    <property type="entry name" value="HATPase_C_sf"/>
</dbReference>
<evidence type="ECO:0000256" key="6">
    <source>
        <dbReference type="ARBA" id="ARBA00022692"/>
    </source>
</evidence>
<keyword evidence="8 12" id="KW-1133">Transmembrane helix</keyword>
<protein>
    <recommendedName>
        <fullName evidence="3">histidine kinase</fullName>
        <ecNumber evidence="3">2.7.13.3</ecNumber>
    </recommendedName>
</protein>
<dbReference type="GO" id="GO:0005886">
    <property type="term" value="C:plasma membrane"/>
    <property type="evidence" value="ECO:0007669"/>
    <property type="project" value="UniProtKB-SubCell"/>
</dbReference>
<dbReference type="InterPro" id="IPR050428">
    <property type="entry name" value="TCS_sensor_his_kinase"/>
</dbReference>
<feature type="domain" description="Histidine kinase" evidence="13">
    <location>
        <begin position="288"/>
        <end position="510"/>
    </location>
</feature>
<feature type="transmembrane region" description="Helical" evidence="12">
    <location>
        <begin position="204"/>
        <end position="226"/>
    </location>
</feature>
<evidence type="ECO:0000256" key="1">
    <source>
        <dbReference type="ARBA" id="ARBA00000085"/>
    </source>
</evidence>
<sequence length="559" mass="61937">MGNSYPGSMAAARWRTVRTELQSVRSRVLATVILCMALTLVLVGGITHYLRLVDLEERVEREILQEVSELQRLADRRPIDPEASLPDSRVPAEGEPFTDVDHLLYTFMTSTVPGEYENFMVILDGQPAYEYLDESRFRLDQPERVAVVQERARPGQTVIFDHELEGRSLRIGVIDVSVPGDDRTAYLVIGTDLSSQRQLITDSWWRYLGISAVMLVLGTLVAYFLAGRVTAPITRLREAAERITVDDLTQRVPVSRTDSDVGQLAHHFNYMLDRIKDGFDQQRQFLDDAAHELRTPLTILHGNLELMDAEDPGDVQETRAMLLDEIERMNRLVEDLLLLAKSQRADFVRPETIETGDFLRDAMDRLPALGDRTWRLESVVSGPMVADGQRLTQAVIQLAANAVKFSSPGDTVALGARWSTVHDDPPVPSGGGPRRFLELWVRDTGVGIAPEDQKRIFERFARAEAGRTVEGAGLGLAIVSAIAEAHDGTVRLRSQPGDGSTFTLWIPQRSAAAPVRLTAQPRQGAGEARAEAPVVTEPLRTVPSGVPGGKEPDGQYPDR</sequence>
<dbReference type="SMART" id="SM00387">
    <property type="entry name" value="HATPase_c"/>
    <property type="match status" value="1"/>
</dbReference>
<comment type="caution">
    <text evidence="15">The sequence shown here is derived from an EMBL/GenBank/DDBJ whole genome shotgun (WGS) entry which is preliminary data.</text>
</comment>
<feature type="region of interest" description="Disordered" evidence="11">
    <location>
        <begin position="519"/>
        <end position="559"/>
    </location>
</feature>
<evidence type="ECO:0000256" key="7">
    <source>
        <dbReference type="ARBA" id="ARBA00022777"/>
    </source>
</evidence>
<feature type="domain" description="HAMP" evidence="14">
    <location>
        <begin position="227"/>
        <end position="280"/>
    </location>
</feature>
<dbReference type="Gene3D" id="3.30.565.10">
    <property type="entry name" value="Histidine kinase-like ATPase, C-terminal domain"/>
    <property type="match status" value="1"/>
</dbReference>
<keyword evidence="10 12" id="KW-0472">Membrane</keyword>
<dbReference type="Pfam" id="PF00672">
    <property type="entry name" value="HAMP"/>
    <property type="match status" value="1"/>
</dbReference>
<evidence type="ECO:0000256" key="8">
    <source>
        <dbReference type="ARBA" id="ARBA00022989"/>
    </source>
</evidence>
<dbReference type="PANTHER" id="PTHR45436">
    <property type="entry name" value="SENSOR HISTIDINE KINASE YKOH"/>
    <property type="match status" value="1"/>
</dbReference>
<keyword evidence="5" id="KW-0808">Transferase</keyword>
<keyword evidence="9" id="KW-0902">Two-component regulatory system</keyword>
<feature type="compositionally biased region" description="Basic and acidic residues" evidence="11">
    <location>
        <begin position="550"/>
        <end position="559"/>
    </location>
</feature>
<evidence type="ECO:0000256" key="2">
    <source>
        <dbReference type="ARBA" id="ARBA00004236"/>
    </source>
</evidence>
<dbReference type="CDD" id="cd00082">
    <property type="entry name" value="HisKA"/>
    <property type="match status" value="1"/>
</dbReference>
<evidence type="ECO:0000256" key="9">
    <source>
        <dbReference type="ARBA" id="ARBA00023012"/>
    </source>
</evidence>
<dbReference type="InterPro" id="IPR003594">
    <property type="entry name" value="HATPase_dom"/>
</dbReference>
<dbReference type="AlphaFoldDB" id="A0A5J5KZX8"/>
<name>A0A5J5KZX8_9MICC</name>
<dbReference type="CDD" id="cd00075">
    <property type="entry name" value="HATPase"/>
    <property type="match status" value="1"/>
</dbReference>
<gene>
    <name evidence="15" type="ORF">FCK90_02235</name>
</gene>
<dbReference type="OrthoDB" id="9786919at2"/>